<accession>A0A1X0ND45</accession>
<feature type="region of interest" description="Disordered" evidence="1">
    <location>
        <begin position="1"/>
        <end position="27"/>
    </location>
</feature>
<dbReference type="EMBL" id="NBCO01000178">
    <property type="protein sequence ID" value="ORC80165.1"/>
    <property type="molecule type" value="Genomic_DNA"/>
</dbReference>
<proteinExistence type="predicted"/>
<dbReference type="AlphaFoldDB" id="A0A1X0ND45"/>
<evidence type="ECO:0000313" key="3">
    <source>
        <dbReference type="Proteomes" id="UP000192257"/>
    </source>
</evidence>
<protein>
    <submittedName>
        <fullName evidence="2">Uncharacterized protein</fullName>
    </submittedName>
</protein>
<feature type="region of interest" description="Disordered" evidence="1">
    <location>
        <begin position="70"/>
        <end position="115"/>
    </location>
</feature>
<evidence type="ECO:0000256" key="1">
    <source>
        <dbReference type="SAM" id="MobiDB-lite"/>
    </source>
</evidence>
<comment type="caution">
    <text evidence="2">The sequence shown here is derived from an EMBL/GenBank/DDBJ whole genome shotgun (WGS) entry which is preliminary data.</text>
</comment>
<dbReference type="Proteomes" id="UP000192257">
    <property type="component" value="Unassembled WGS sequence"/>
</dbReference>
<feature type="compositionally biased region" description="Basic and acidic residues" evidence="1">
    <location>
        <begin position="73"/>
        <end position="98"/>
    </location>
</feature>
<dbReference type="GeneID" id="39991749"/>
<dbReference type="VEuPathDB" id="TriTrypDB:TM35_001781020"/>
<gene>
    <name evidence="2" type="ORF">TM35_001781020</name>
</gene>
<sequence>MGVMQGAKRSSVTSTKSKTKNKQLRAKSKKCRLVFHNTTYFKEINQTIHSAYAYLYLSHTTRNSTVLPIRRQATHEHENIGTRVKEKTRRSPHEEQPKRTVCSTSRQIRMAPIDA</sequence>
<feature type="compositionally biased region" description="Basic residues" evidence="1">
    <location>
        <begin position="17"/>
        <end position="27"/>
    </location>
</feature>
<organism evidence="2 3">
    <name type="scientific">Trypanosoma theileri</name>
    <dbReference type="NCBI Taxonomy" id="67003"/>
    <lineage>
        <taxon>Eukaryota</taxon>
        <taxon>Discoba</taxon>
        <taxon>Euglenozoa</taxon>
        <taxon>Kinetoplastea</taxon>
        <taxon>Metakinetoplastina</taxon>
        <taxon>Trypanosomatida</taxon>
        <taxon>Trypanosomatidae</taxon>
        <taxon>Trypanosoma</taxon>
    </lineage>
</organism>
<reference evidence="2 3" key="1">
    <citation type="submission" date="2017-03" db="EMBL/GenBank/DDBJ databases">
        <title>An alternative strategy for trypanosome survival in the mammalian bloodstream revealed through genome and transcriptome analysis of the ubiquitous bovine parasite Trypanosoma (Megatrypanum) theileri.</title>
        <authorList>
            <person name="Kelly S."/>
            <person name="Ivens A."/>
            <person name="Mott A."/>
            <person name="O'Neill E."/>
            <person name="Emms D."/>
            <person name="Macleod O."/>
            <person name="Voorheis P."/>
            <person name="Matthews J."/>
            <person name="Matthews K."/>
            <person name="Carrington M."/>
        </authorList>
    </citation>
    <scope>NUCLEOTIDE SEQUENCE [LARGE SCALE GENOMIC DNA]</scope>
    <source>
        <strain evidence="2">Edinburgh</strain>
    </source>
</reference>
<keyword evidence="3" id="KW-1185">Reference proteome</keyword>
<dbReference type="RefSeq" id="XP_028876738.1">
    <property type="nucleotide sequence ID" value="XM_029031969.1"/>
</dbReference>
<name>A0A1X0ND45_9TRYP</name>
<evidence type="ECO:0000313" key="2">
    <source>
        <dbReference type="EMBL" id="ORC80165.1"/>
    </source>
</evidence>